<feature type="chain" id="PRO_5046849681" description="DUF3887 domain-containing protein" evidence="1">
    <location>
        <begin position="24"/>
        <end position="142"/>
    </location>
</feature>
<evidence type="ECO:0000313" key="2">
    <source>
        <dbReference type="EMBL" id="GHB36016.1"/>
    </source>
</evidence>
<organism evidence="2 3">
    <name type="scientific">Pseudovibrio japonicus</name>
    <dbReference type="NCBI Taxonomy" id="366534"/>
    <lineage>
        <taxon>Bacteria</taxon>
        <taxon>Pseudomonadati</taxon>
        <taxon>Pseudomonadota</taxon>
        <taxon>Alphaproteobacteria</taxon>
        <taxon>Hyphomicrobiales</taxon>
        <taxon>Stappiaceae</taxon>
        <taxon>Pseudovibrio</taxon>
    </lineage>
</organism>
<proteinExistence type="predicted"/>
<evidence type="ECO:0000256" key="1">
    <source>
        <dbReference type="SAM" id="SignalP"/>
    </source>
</evidence>
<sequence>MKRFSVFTLVLSLLLASAQSASNDEDELARQFVEQSQMLELMSERTLLELSPIVFNIYKKKNSDTAKELTDSLISEMAERFARSRTDLSTQLITRLTNKFSKDELEQLLQSGHTYEQDFHLLNVKLEFDTNSKTFRLVDVPD</sequence>
<dbReference type="Proteomes" id="UP000637980">
    <property type="component" value="Unassembled WGS sequence"/>
</dbReference>
<dbReference type="RefSeq" id="WP_189437302.1">
    <property type="nucleotide sequence ID" value="NZ_BMXE01000004.1"/>
</dbReference>
<dbReference type="EMBL" id="BMXE01000004">
    <property type="protein sequence ID" value="GHB36016.1"/>
    <property type="molecule type" value="Genomic_DNA"/>
</dbReference>
<keyword evidence="3" id="KW-1185">Reference proteome</keyword>
<evidence type="ECO:0008006" key="4">
    <source>
        <dbReference type="Google" id="ProtNLM"/>
    </source>
</evidence>
<gene>
    <name evidence="2" type="ORF">GCM10007094_27030</name>
</gene>
<comment type="caution">
    <text evidence="2">The sequence shown here is derived from an EMBL/GenBank/DDBJ whole genome shotgun (WGS) entry which is preliminary data.</text>
</comment>
<accession>A0ABQ3EGK3</accession>
<reference evidence="3" key="1">
    <citation type="journal article" date="2019" name="Int. J. Syst. Evol. Microbiol.">
        <title>The Global Catalogue of Microorganisms (GCM) 10K type strain sequencing project: providing services to taxonomists for standard genome sequencing and annotation.</title>
        <authorList>
            <consortium name="The Broad Institute Genomics Platform"/>
            <consortium name="The Broad Institute Genome Sequencing Center for Infectious Disease"/>
            <person name="Wu L."/>
            <person name="Ma J."/>
        </authorList>
    </citation>
    <scope>NUCLEOTIDE SEQUENCE [LARGE SCALE GENOMIC DNA]</scope>
    <source>
        <strain evidence="3">KCTC 12861</strain>
    </source>
</reference>
<evidence type="ECO:0000313" key="3">
    <source>
        <dbReference type="Proteomes" id="UP000637980"/>
    </source>
</evidence>
<name>A0ABQ3EGK3_9HYPH</name>
<feature type="signal peptide" evidence="1">
    <location>
        <begin position="1"/>
        <end position="23"/>
    </location>
</feature>
<keyword evidence="1" id="KW-0732">Signal</keyword>
<protein>
    <recommendedName>
        <fullName evidence="4">DUF3887 domain-containing protein</fullName>
    </recommendedName>
</protein>